<evidence type="ECO:0000313" key="2">
    <source>
        <dbReference type="EMBL" id="TFK36001.1"/>
    </source>
</evidence>
<accession>A0A5C3M4G2</accession>
<dbReference type="EMBL" id="ML213617">
    <property type="protein sequence ID" value="TFK36001.1"/>
    <property type="molecule type" value="Genomic_DNA"/>
</dbReference>
<dbReference type="PANTHER" id="PTHR12242">
    <property type="entry name" value="OS02G0130600 PROTEIN-RELATED"/>
    <property type="match status" value="1"/>
</dbReference>
<gene>
    <name evidence="2" type="ORF">BDQ12DRAFT_699831</name>
</gene>
<reference evidence="2 3" key="1">
    <citation type="journal article" date="2019" name="Nat. Ecol. Evol.">
        <title>Megaphylogeny resolves global patterns of mushroom evolution.</title>
        <authorList>
            <person name="Varga T."/>
            <person name="Krizsan K."/>
            <person name="Foldi C."/>
            <person name="Dima B."/>
            <person name="Sanchez-Garcia M."/>
            <person name="Sanchez-Ramirez S."/>
            <person name="Szollosi G.J."/>
            <person name="Szarkandi J.G."/>
            <person name="Papp V."/>
            <person name="Albert L."/>
            <person name="Andreopoulos W."/>
            <person name="Angelini C."/>
            <person name="Antonin V."/>
            <person name="Barry K.W."/>
            <person name="Bougher N.L."/>
            <person name="Buchanan P."/>
            <person name="Buyck B."/>
            <person name="Bense V."/>
            <person name="Catcheside P."/>
            <person name="Chovatia M."/>
            <person name="Cooper J."/>
            <person name="Damon W."/>
            <person name="Desjardin D."/>
            <person name="Finy P."/>
            <person name="Geml J."/>
            <person name="Haridas S."/>
            <person name="Hughes K."/>
            <person name="Justo A."/>
            <person name="Karasinski D."/>
            <person name="Kautmanova I."/>
            <person name="Kiss B."/>
            <person name="Kocsube S."/>
            <person name="Kotiranta H."/>
            <person name="LaButti K.M."/>
            <person name="Lechner B.E."/>
            <person name="Liimatainen K."/>
            <person name="Lipzen A."/>
            <person name="Lukacs Z."/>
            <person name="Mihaltcheva S."/>
            <person name="Morgado L.N."/>
            <person name="Niskanen T."/>
            <person name="Noordeloos M.E."/>
            <person name="Ohm R.A."/>
            <person name="Ortiz-Santana B."/>
            <person name="Ovrebo C."/>
            <person name="Racz N."/>
            <person name="Riley R."/>
            <person name="Savchenko A."/>
            <person name="Shiryaev A."/>
            <person name="Soop K."/>
            <person name="Spirin V."/>
            <person name="Szebenyi C."/>
            <person name="Tomsovsky M."/>
            <person name="Tulloss R.E."/>
            <person name="Uehling J."/>
            <person name="Grigoriev I.V."/>
            <person name="Vagvolgyi C."/>
            <person name="Papp T."/>
            <person name="Martin F.M."/>
            <person name="Miettinen O."/>
            <person name="Hibbett D.S."/>
            <person name="Nagy L.G."/>
        </authorList>
    </citation>
    <scope>NUCLEOTIDE SEQUENCE [LARGE SCALE GENOMIC DNA]</scope>
    <source>
        <strain evidence="2 3">CBS 166.37</strain>
    </source>
</reference>
<keyword evidence="1" id="KW-1133">Transmembrane helix</keyword>
<dbReference type="AlphaFoldDB" id="A0A5C3M4G2"/>
<feature type="transmembrane region" description="Helical" evidence="1">
    <location>
        <begin position="77"/>
        <end position="96"/>
    </location>
</feature>
<feature type="transmembrane region" description="Helical" evidence="1">
    <location>
        <begin position="117"/>
        <end position="140"/>
    </location>
</feature>
<sequence>MPFNFYQHLGISSSTTFDTNHKFVTSPLFPRASIALACIRLSIALYTLFVLLFSIIWESVRWGDGEQYFSFFTHLSYIGLCSYFFASGIQTLFYALRLRKGGTGYPLQRWGYSLQALHILLASTVVTFPIIVTIVFWGLLSSPSTFSSMYNSWSAISVHALNVVFCVFEIILTNIPAAPWITLPFGLLFLGGYLGVAYLTKATQGFYTYAFLDPTKQHALLAAYIIGIAVAEIIIFFIVRLIMTFRERYCARRGLTQLSDDEGDMEQGRRDMKERIDEWEEIERPKSTLRS</sequence>
<keyword evidence="1" id="KW-0472">Membrane</keyword>
<name>A0A5C3M4G2_9AGAR</name>
<feature type="transmembrane region" description="Helical" evidence="1">
    <location>
        <begin position="219"/>
        <end position="243"/>
    </location>
</feature>
<evidence type="ECO:0000256" key="1">
    <source>
        <dbReference type="SAM" id="Phobius"/>
    </source>
</evidence>
<dbReference type="PANTHER" id="PTHR12242:SF1">
    <property type="entry name" value="MYND-TYPE DOMAIN-CONTAINING PROTEIN"/>
    <property type="match status" value="1"/>
</dbReference>
<feature type="transmembrane region" description="Helical" evidence="1">
    <location>
        <begin position="34"/>
        <end position="57"/>
    </location>
</feature>
<feature type="transmembrane region" description="Helical" evidence="1">
    <location>
        <begin position="179"/>
        <end position="199"/>
    </location>
</feature>
<dbReference type="GO" id="GO:0016020">
    <property type="term" value="C:membrane"/>
    <property type="evidence" value="ECO:0007669"/>
    <property type="project" value="TreeGrafter"/>
</dbReference>
<evidence type="ECO:0008006" key="4">
    <source>
        <dbReference type="Google" id="ProtNLM"/>
    </source>
</evidence>
<dbReference type="Proteomes" id="UP000308652">
    <property type="component" value="Unassembled WGS sequence"/>
</dbReference>
<proteinExistence type="predicted"/>
<keyword evidence="3" id="KW-1185">Reference proteome</keyword>
<protein>
    <recommendedName>
        <fullName evidence="4">FAR-17a/AIG1-like protein</fullName>
    </recommendedName>
</protein>
<dbReference type="OrthoDB" id="419711at2759"/>
<keyword evidence="1" id="KW-0812">Transmembrane</keyword>
<organism evidence="2 3">
    <name type="scientific">Crucibulum laeve</name>
    <dbReference type="NCBI Taxonomy" id="68775"/>
    <lineage>
        <taxon>Eukaryota</taxon>
        <taxon>Fungi</taxon>
        <taxon>Dikarya</taxon>
        <taxon>Basidiomycota</taxon>
        <taxon>Agaricomycotina</taxon>
        <taxon>Agaricomycetes</taxon>
        <taxon>Agaricomycetidae</taxon>
        <taxon>Agaricales</taxon>
        <taxon>Agaricineae</taxon>
        <taxon>Nidulariaceae</taxon>
        <taxon>Crucibulum</taxon>
    </lineage>
</organism>
<evidence type="ECO:0000313" key="3">
    <source>
        <dbReference type="Proteomes" id="UP000308652"/>
    </source>
</evidence>
<feature type="transmembrane region" description="Helical" evidence="1">
    <location>
        <begin position="152"/>
        <end position="172"/>
    </location>
</feature>